<dbReference type="Gene3D" id="3.40.50.12650">
    <property type="match status" value="1"/>
</dbReference>
<evidence type="ECO:0000256" key="3">
    <source>
        <dbReference type="ARBA" id="ARBA00022763"/>
    </source>
</evidence>
<dbReference type="GO" id="GO:0036297">
    <property type="term" value="P:interstrand cross-link repair"/>
    <property type="evidence" value="ECO:0007669"/>
    <property type="project" value="TreeGrafter"/>
</dbReference>
<feature type="domain" description="DNA repair metallo-beta-lactamase" evidence="7">
    <location>
        <begin position="456"/>
        <end position="551"/>
    </location>
</feature>
<comment type="similarity">
    <text evidence="2">Belongs to the DNA repair metallo-beta-lactamase (DRMBL) family.</text>
</comment>
<dbReference type="SUPFAM" id="SSF56281">
    <property type="entry name" value="Metallo-hydrolase/oxidoreductase"/>
    <property type="match status" value="1"/>
</dbReference>
<dbReference type="Gene3D" id="3.60.15.10">
    <property type="entry name" value="Ribonuclease Z/Hydroxyacylglutathione hydrolase-like"/>
    <property type="match status" value="1"/>
</dbReference>
<organism evidence="8 9">
    <name type="scientific">Marchantia polymorpha subsp. ruderalis</name>
    <dbReference type="NCBI Taxonomy" id="1480154"/>
    <lineage>
        <taxon>Eukaryota</taxon>
        <taxon>Viridiplantae</taxon>
        <taxon>Streptophyta</taxon>
        <taxon>Embryophyta</taxon>
        <taxon>Marchantiophyta</taxon>
        <taxon>Marchantiopsida</taxon>
        <taxon>Marchantiidae</taxon>
        <taxon>Marchantiales</taxon>
        <taxon>Marchantiaceae</taxon>
        <taxon>Marchantia</taxon>
    </lineage>
</organism>
<feature type="region of interest" description="Disordered" evidence="6">
    <location>
        <begin position="123"/>
        <end position="146"/>
    </location>
</feature>
<evidence type="ECO:0000256" key="4">
    <source>
        <dbReference type="ARBA" id="ARBA00023204"/>
    </source>
</evidence>
<accession>A0A176WMC0</accession>
<evidence type="ECO:0000256" key="6">
    <source>
        <dbReference type="SAM" id="MobiDB-lite"/>
    </source>
</evidence>
<sequence length="577" mass="64612">MGWQEGEVYDEEECGVERNVDEGQLDGAPSDQSFRESFFSSGDDWTSLYEVDEYGMPLTNQVDDEGLGFEKGEQFQSQVLDAEILVKVESSTEKIETGGPGVVYNSIVKTEYLENLDAHVGTSSSGKANTITTARKRSSKQPSSQLVSGKLVQTNLFGFLGIAPPKPEQTSSGKKLKQQDIRALFGVGVPSGIPPIVRNPAAEAVFMSKFKRPSPAVSNQIQGRKGRGKREFEGPEVVRKCPFYKRMPGTSFTVDAFKYGEVEGCSAYFLTHFHYDHYGGLTKAWSHGPIYCTPVTARLCVLCLYVDPRWICPLQIGLTHVIEGVEVRMLEANHCPGAALILFRFKSGNSILHTGDFRACKKMEEYPELLSSRISTVYLDTTYCDQRYRFPLQEEVIKFVIRQTCNALVRNKKTLVVVGSYSIGKERVYHSIAEALGVQVFADRQRRRILTSLDWPELASKLSTQPDDTFLHVLPLSNLNPPKLKAYLQTYSPKKYSAVLAFRPTGWTYTEKVGDKLDMIKPHCSGPVTIYGVPYSEHSSFTELREFIQVVLRSLSDGCRAALNGERENKIEEDFII</sequence>
<gene>
    <name evidence="8" type="ORF">AXG93_4519s1110</name>
</gene>
<evidence type="ECO:0000259" key="7">
    <source>
        <dbReference type="Pfam" id="PF07522"/>
    </source>
</evidence>
<comment type="subcellular location">
    <subcellularLocation>
        <location evidence="1">Nucleus</location>
    </subcellularLocation>
</comment>
<keyword evidence="9" id="KW-1185">Reference proteome</keyword>
<comment type="caution">
    <text evidence="8">The sequence shown here is derived from an EMBL/GenBank/DDBJ whole genome shotgun (WGS) entry which is preliminary data.</text>
</comment>
<dbReference type="Proteomes" id="UP000077202">
    <property type="component" value="Unassembled WGS sequence"/>
</dbReference>
<dbReference type="PANTHER" id="PTHR23240">
    <property type="entry name" value="DNA CROSS-LINK REPAIR PROTEIN PSO2/SNM1-RELATED"/>
    <property type="match status" value="1"/>
</dbReference>
<feature type="region of interest" description="Disordered" evidence="6">
    <location>
        <begin position="1"/>
        <end position="34"/>
    </location>
</feature>
<dbReference type="GO" id="GO:0005634">
    <property type="term" value="C:nucleus"/>
    <property type="evidence" value="ECO:0007669"/>
    <property type="project" value="UniProtKB-SubCell"/>
</dbReference>
<evidence type="ECO:0000313" key="9">
    <source>
        <dbReference type="Proteomes" id="UP000077202"/>
    </source>
</evidence>
<evidence type="ECO:0000313" key="8">
    <source>
        <dbReference type="EMBL" id="OAE33801.1"/>
    </source>
</evidence>
<keyword evidence="5" id="KW-0539">Nucleus</keyword>
<dbReference type="PANTHER" id="PTHR23240:SF36">
    <property type="entry name" value="DNA CROSS-LINK REPAIR PROTEIN SNM1"/>
    <property type="match status" value="1"/>
</dbReference>
<dbReference type="InterPro" id="IPR011084">
    <property type="entry name" value="DRMBL"/>
</dbReference>
<dbReference type="Pfam" id="PF07522">
    <property type="entry name" value="DRMBL"/>
    <property type="match status" value="1"/>
</dbReference>
<keyword evidence="3" id="KW-0227">DNA damage</keyword>
<dbReference type="GO" id="GO:0003684">
    <property type="term" value="F:damaged DNA binding"/>
    <property type="evidence" value="ECO:0007669"/>
    <property type="project" value="TreeGrafter"/>
</dbReference>
<dbReference type="CDD" id="cd16273">
    <property type="entry name" value="SNM1A-1C-like_MBL-fold"/>
    <property type="match status" value="1"/>
</dbReference>
<dbReference type="AlphaFoldDB" id="A0A176WMC0"/>
<keyword evidence="4" id="KW-0234">DNA repair</keyword>
<protein>
    <recommendedName>
        <fullName evidence="7">DNA repair metallo-beta-lactamase domain-containing protein</fullName>
    </recommendedName>
</protein>
<feature type="compositionally biased region" description="Polar residues" evidence="6">
    <location>
        <begin position="123"/>
        <end position="133"/>
    </location>
</feature>
<evidence type="ECO:0000256" key="2">
    <source>
        <dbReference type="ARBA" id="ARBA00010304"/>
    </source>
</evidence>
<name>A0A176WMC0_MARPO</name>
<dbReference type="InterPro" id="IPR036866">
    <property type="entry name" value="RibonucZ/Hydroxyglut_hydro"/>
</dbReference>
<dbReference type="FunFam" id="3.60.15.10:FF:000010">
    <property type="entry name" value="DNA cross-link repair 1A"/>
    <property type="match status" value="1"/>
</dbReference>
<dbReference type="GO" id="GO:0006303">
    <property type="term" value="P:double-strand break repair via nonhomologous end joining"/>
    <property type="evidence" value="ECO:0007669"/>
    <property type="project" value="TreeGrafter"/>
</dbReference>
<dbReference type="EMBL" id="LVLJ01000517">
    <property type="protein sequence ID" value="OAE33801.1"/>
    <property type="molecule type" value="Genomic_DNA"/>
</dbReference>
<proteinExistence type="inferred from homology"/>
<evidence type="ECO:0000256" key="5">
    <source>
        <dbReference type="ARBA" id="ARBA00023242"/>
    </source>
</evidence>
<evidence type="ECO:0000256" key="1">
    <source>
        <dbReference type="ARBA" id="ARBA00004123"/>
    </source>
</evidence>
<dbReference type="GO" id="GO:0035312">
    <property type="term" value="F:5'-3' DNA exonuclease activity"/>
    <property type="evidence" value="ECO:0007669"/>
    <property type="project" value="TreeGrafter"/>
</dbReference>
<reference evidence="8" key="1">
    <citation type="submission" date="2016-03" db="EMBL/GenBank/DDBJ databases">
        <title>Mechanisms controlling the formation of the plant cell surface in tip-growing cells are functionally conserved among land plants.</title>
        <authorList>
            <person name="Honkanen S."/>
            <person name="Jones V.A."/>
            <person name="Morieri G."/>
            <person name="Champion C."/>
            <person name="Hetherington A.J."/>
            <person name="Kelly S."/>
            <person name="Saint-Marcoux D."/>
            <person name="Proust H."/>
            <person name="Prescott H."/>
            <person name="Dolan L."/>
        </authorList>
    </citation>
    <scope>NUCLEOTIDE SEQUENCE [LARGE SCALE GENOMIC DNA]</scope>
    <source>
        <tissue evidence="8">Whole gametophyte</tissue>
    </source>
</reference>
<dbReference type="FunFam" id="3.40.50.12650:FF:000001">
    <property type="entry name" value="DNA cross-link repair 1A"/>
    <property type="match status" value="1"/>
</dbReference>